<dbReference type="AlphaFoldDB" id="A0A5J6PUJ1"/>
<dbReference type="RefSeq" id="WP_151051538.1">
    <property type="nucleotide sequence ID" value="NZ_CP031700.1"/>
</dbReference>
<reference evidence="2 3" key="1">
    <citation type="submission" date="2018-08" db="EMBL/GenBank/DDBJ databases">
        <title>Neisseria zalophi ATCC BAA-2455 complete genome.</title>
        <authorList>
            <person name="Veseli I.A."/>
            <person name="Buttler R."/>
            <person name="Mascarenhas dos Santos A.C."/>
            <person name="Pombert J.-F."/>
        </authorList>
    </citation>
    <scope>NUCLEOTIDE SEQUENCE [LARGE SCALE GENOMIC DNA]</scope>
    <source>
        <strain evidence="2 3">ATCC BAA-2455</strain>
    </source>
</reference>
<evidence type="ECO:0000256" key="1">
    <source>
        <dbReference type="SAM" id="SignalP"/>
    </source>
</evidence>
<feature type="chain" id="PRO_5023905834" evidence="1">
    <location>
        <begin position="20"/>
        <end position="151"/>
    </location>
</feature>
<dbReference type="Gene3D" id="1.25.40.10">
    <property type="entry name" value="Tetratricopeptide repeat domain"/>
    <property type="match status" value="1"/>
</dbReference>
<sequence>MKYLLFLLLINITFNSVSAQNEHQFSNDKDTIKMSTPISTGSIYFLDKKTQVKLKKLAEKGDINAAFQLSQYFTLINKNNDEALKYLLIGARNGDVRAQYRVSQSFFNKKLYKEALFWAQEAKKNGISNLDEFIDPDEFIDEIKSEMNNQI</sequence>
<keyword evidence="3" id="KW-1185">Reference proteome</keyword>
<dbReference type="KEGG" id="nzl:D0T92_07220"/>
<proteinExistence type="predicted"/>
<evidence type="ECO:0000313" key="2">
    <source>
        <dbReference type="EMBL" id="QEY26339.1"/>
    </source>
</evidence>
<name>A0A5J6PUJ1_9NEIS</name>
<feature type="signal peptide" evidence="1">
    <location>
        <begin position="1"/>
        <end position="19"/>
    </location>
</feature>
<dbReference type="SUPFAM" id="SSF81901">
    <property type="entry name" value="HCP-like"/>
    <property type="match status" value="1"/>
</dbReference>
<evidence type="ECO:0000313" key="3">
    <source>
        <dbReference type="Proteomes" id="UP000325713"/>
    </source>
</evidence>
<dbReference type="EMBL" id="CP031700">
    <property type="protein sequence ID" value="QEY26339.1"/>
    <property type="molecule type" value="Genomic_DNA"/>
</dbReference>
<keyword evidence="1" id="KW-0732">Signal</keyword>
<dbReference type="OrthoDB" id="8850901at2"/>
<protein>
    <submittedName>
        <fullName evidence="2">Sel1 repeat family protein</fullName>
    </submittedName>
</protein>
<accession>A0A5J6PUJ1</accession>
<dbReference type="Proteomes" id="UP000325713">
    <property type="component" value="Chromosome"/>
</dbReference>
<gene>
    <name evidence="2" type="ORF">D0T92_07220</name>
</gene>
<dbReference type="InterPro" id="IPR011990">
    <property type="entry name" value="TPR-like_helical_dom_sf"/>
</dbReference>
<organism evidence="2 3">
    <name type="scientific">Neisseria zalophi</name>
    <dbReference type="NCBI Taxonomy" id="640030"/>
    <lineage>
        <taxon>Bacteria</taxon>
        <taxon>Pseudomonadati</taxon>
        <taxon>Pseudomonadota</taxon>
        <taxon>Betaproteobacteria</taxon>
        <taxon>Neisseriales</taxon>
        <taxon>Neisseriaceae</taxon>
        <taxon>Neisseria</taxon>
    </lineage>
</organism>